<reference evidence="3" key="1">
    <citation type="submission" date="2021-02" db="EMBL/GenBank/DDBJ databases">
        <authorList>
            <person name="Nowell W R."/>
        </authorList>
    </citation>
    <scope>NUCLEOTIDE SEQUENCE</scope>
</reference>
<proteinExistence type="predicted"/>
<feature type="compositionally biased region" description="Polar residues" evidence="1">
    <location>
        <begin position="20"/>
        <end position="35"/>
    </location>
</feature>
<evidence type="ECO:0000313" key="5">
    <source>
        <dbReference type="Proteomes" id="UP000681720"/>
    </source>
</evidence>
<dbReference type="Proteomes" id="UP000681720">
    <property type="component" value="Unassembled WGS sequence"/>
</dbReference>
<feature type="region of interest" description="Disordered" evidence="1">
    <location>
        <begin position="1"/>
        <end position="35"/>
    </location>
</feature>
<dbReference type="EMBL" id="CAJOBH010090676">
    <property type="protein sequence ID" value="CAF4563587.1"/>
    <property type="molecule type" value="Genomic_DNA"/>
</dbReference>
<sequence>MSIALNQNEKPPPPPIRRTPSMNTTCHQQQQQLSNGYMELQTRLKARLKRAEEI</sequence>
<gene>
    <name evidence="2" type="ORF">BYL167_LOCUS38612</name>
    <name evidence="4" type="ORF">BYL167_LOCUS46189</name>
    <name evidence="3" type="ORF">GIL414_LOCUS40395</name>
</gene>
<evidence type="ECO:0000256" key="1">
    <source>
        <dbReference type="SAM" id="MobiDB-lite"/>
    </source>
</evidence>
<evidence type="ECO:0000313" key="4">
    <source>
        <dbReference type="EMBL" id="CAF4753339.1"/>
    </source>
</evidence>
<dbReference type="EMBL" id="CAJOBH010130189">
    <property type="protein sequence ID" value="CAF4753339.1"/>
    <property type="molecule type" value="Genomic_DNA"/>
</dbReference>
<accession>A0A8S2ZIK9</accession>
<organism evidence="3 5">
    <name type="scientific">Rotaria magnacalcarata</name>
    <dbReference type="NCBI Taxonomy" id="392030"/>
    <lineage>
        <taxon>Eukaryota</taxon>
        <taxon>Metazoa</taxon>
        <taxon>Spiralia</taxon>
        <taxon>Gnathifera</taxon>
        <taxon>Rotifera</taxon>
        <taxon>Eurotatoria</taxon>
        <taxon>Bdelloidea</taxon>
        <taxon>Philodinida</taxon>
        <taxon>Philodinidae</taxon>
        <taxon>Rotaria</taxon>
    </lineage>
</organism>
<evidence type="ECO:0000313" key="2">
    <source>
        <dbReference type="EMBL" id="CAF4563587.1"/>
    </source>
</evidence>
<dbReference type="AlphaFoldDB" id="A0A8S2ZIK9"/>
<comment type="caution">
    <text evidence="3">The sequence shown here is derived from an EMBL/GenBank/DDBJ whole genome shotgun (WGS) entry which is preliminary data.</text>
</comment>
<feature type="non-terminal residue" evidence="3">
    <location>
        <position position="54"/>
    </location>
</feature>
<feature type="non-terminal residue" evidence="3">
    <location>
        <position position="1"/>
    </location>
</feature>
<dbReference type="Proteomes" id="UP000681967">
    <property type="component" value="Unassembled WGS sequence"/>
</dbReference>
<dbReference type="EMBL" id="CAJOBJ010111939">
    <property type="protein sequence ID" value="CAF4635422.1"/>
    <property type="molecule type" value="Genomic_DNA"/>
</dbReference>
<protein>
    <submittedName>
        <fullName evidence="3">Uncharacterized protein</fullName>
    </submittedName>
</protein>
<name>A0A8S2ZIK9_9BILA</name>
<evidence type="ECO:0000313" key="3">
    <source>
        <dbReference type="EMBL" id="CAF4635422.1"/>
    </source>
</evidence>